<proteinExistence type="predicted"/>
<evidence type="ECO:0000313" key="6">
    <source>
        <dbReference type="Proteomes" id="UP001432292"/>
    </source>
</evidence>
<keyword evidence="2" id="KW-0472">Membrane</keyword>
<organism evidence="3 5">
    <name type="scientific">Streptomyces caniferus</name>
    <dbReference type="NCBI Taxonomy" id="285557"/>
    <lineage>
        <taxon>Bacteria</taxon>
        <taxon>Bacillati</taxon>
        <taxon>Actinomycetota</taxon>
        <taxon>Actinomycetes</taxon>
        <taxon>Kitasatosporales</taxon>
        <taxon>Streptomycetaceae</taxon>
        <taxon>Streptomyces</taxon>
    </lineage>
</organism>
<dbReference type="AlphaFoldDB" id="A0A640SHQ9"/>
<keyword evidence="2" id="KW-1133">Transmembrane helix</keyword>
<dbReference type="EMBL" id="BLIN01000005">
    <property type="protein sequence ID" value="GFE10909.1"/>
    <property type="molecule type" value="Genomic_DNA"/>
</dbReference>
<protein>
    <submittedName>
        <fullName evidence="3">Uncharacterized protein</fullName>
    </submittedName>
</protein>
<gene>
    <name evidence="4" type="ORF">OG727_20465</name>
    <name evidence="3" type="ORF">Scani_71770</name>
</gene>
<keyword evidence="2" id="KW-0812">Transmembrane</keyword>
<feature type="transmembrane region" description="Helical" evidence="2">
    <location>
        <begin position="9"/>
        <end position="28"/>
    </location>
</feature>
<sequence>MDKGLRRTAGIAVMAAGFGIAAWLVFGAPPAEEDGWWRLVRMAVGLTAMGVVSGGARLFFGQPKSERDGVLGETDADRDSGHRPDVNAVTDRA</sequence>
<evidence type="ECO:0000256" key="2">
    <source>
        <dbReference type="SAM" id="Phobius"/>
    </source>
</evidence>
<evidence type="ECO:0000256" key="1">
    <source>
        <dbReference type="SAM" id="MobiDB-lite"/>
    </source>
</evidence>
<evidence type="ECO:0000313" key="4">
    <source>
        <dbReference type="EMBL" id="WUS24460.1"/>
    </source>
</evidence>
<feature type="transmembrane region" description="Helical" evidence="2">
    <location>
        <begin position="40"/>
        <end position="60"/>
    </location>
</feature>
<reference evidence="4" key="2">
    <citation type="submission" date="2022-10" db="EMBL/GenBank/DDBJ databases">
        <title>The complete genomes of actinobacterial strains from the NBC collection.</title>
        <authorList>
            <person name="Joergensen T.S."/>
            <person name="Alvarez Arevalo M."/>
            <person name="Sterndorff E.B."/>
            <person name="Faurdal D."/>
            <person name="Vuksanovic O."/>
            <person name="Mourched A.-S."/>
            <person name="Charusanti P."/>
            <person name="Shaw S."/>
            <person name="Blin K."/>
            <person name="Weber T."/>
        </authorList>
    </citation>
    <scope>NUCLEOTIDE SEQUENCE</scope>
    <source>
        <strain evidence="4">NBC_01256</strain>
    </source>
</reference>
<dbReference type="RefSeq" id="WP_174872788.1">
    <property type="nucleotide sequence ID" value="NZ_BAAATH010000001.1"/>
</dbReference>
<dbReference type="Proteomes" id="UP000435837">
    <property type="component" value="Unassembled WGS sequence"/>
</dbReference>
<evidence type="ECO:0000313" key="3">
    <source>
        <dbReference type="EMBL" id="GFE10909.1"/>
    </source>
</evidence>
<dbReference type="Proteomes" id="UP001432292">
    <property type="component" value="Chromosome"/>
</dbReference>
<feature type="compositionally biased region" description="Basic and acidic residues" evidence="1">
    <location>
        <begin position="64"/>
        <end position="93"/>
    </location>
</feature>
<keyword evidence="6" id="KW-1185">Reference proteome</keyword>
<dbReference type="GeneID" id="96636669"/>
<accession>A0A640SHQ9</accession>
<feature type="region of interest" description="Disordered" evidence="1">
    <location>
        <begin position="63"/>
        <end position="93"/>
    </location>
</feature>
<dbReference type="EMBL" id="CP108473">
    <property type="protein sequence ID" value="WUS24460.1"/>
    <property type="molecule type" value="Genomic_DNA"/>
</dbReference>
<name>A0A640SHQ9_9ACTN</name>
<reference evidence="3 5" key="1">
    <citation type="submission" date="2019-12" db="EMBL/GenBank/DDBJ databases">
        <title>Whole genome shotgun sequence of Streptomyces caniferus NBRC 15389.</title>
        <authorList>
            <person name="Ichikawa N."/>
            <person name="Kimura A."/>
            <person name="Kitahashi Y."/>
            <person name="Komaki H."/>
            <person name="Tamura T."/>
        </authorList>
    </citation>
    <scope>NUCLEOTIDE SEQUENCE [LARGE SCALE GENOMIC DNA]</scope>
    <source>
        <strain evidence="3 5">NBRC 15389</strain>
    </source>
</reference>
<evidence type="ECO:0000313" key="5">
    <source>
        <dbReference type="Proteomes" id="UP000435837"/>
    </source>
</evidence>